<reference evidence="3" key="2">
    <citation type="journal article" date="2024" name="Plant">
        <title>Genomic evolution and insights into agronomic trait innovations of Sesamum species.</title>
        <authorList>
            <person name="Miao H."/>
            <person name="Wang L."/>
            <person name="Qu L."/>
            <person name="Liu H."/>
            <person name="Sun Y."/>
            <person name="Le M."/>
            <person name="Wang Q."/>
            <person name="Wei S."/>
            <person name="Zheng Y."/>
            <person name="Lin W."/>
            <person name="Duan Y."/>
            <person name="Cao H."/>
            <person name="Xiong S."/>
            <person name="Wang X."/>
            <person name="Wei L."/>
            <person name="Li C."/>
            <person name="Ma Q."/>
            <person name="Ju M."/>
            <person name="Zhao R."/>
            <person name="Li G."/>
            <person name="Mu C."/>
            <person name="Tian Q."/>
            <person name="Mei H."/>
            <person name="Zhang T."/>
            <person name="Gao T."/>
            <person name="Zhang H."/>
        </authorList>
    </citation>
    <scope>NUCLEOTIDE SEQUENCE</scope>
    <source>
        <strain evidence="3">G02</strain>
    </source>
</reference>
<evidence type="ECO:0000259" key="2">
    <source>
        <dbReference type="Pfam" id="PF17919"/>
    </source>
</evidence>
<dbReference type="EMBL" id="JACGWJ010000002">
    <property type="protein sequence ID" value="KAL0437559.1"/>
    <property type="molecule type" value="Genomic_DNA"/>
</dbReference>
<dbReference type="Pfam" id="PF17919">
    <property type="entry name" value="RT_RNaseH_2"/>
    <property type="match status" value="1"/>
</dbReference>
<dbReference type="PANTHER" id="PTHR35046">
    <property type="entry name" value="ZINC KNUCKLE (CCHC-TYPE) FAMILY PROTEIN"/>
    <property type="match status" value="1"/>
</dbReference>
<dbReference type="AlphaFoldDB" id="A0AAW2W6V9"/>
<evidence type="ECO:0000256" key="1">
    <source>
        <dbReference type="SAM" id="MobiDB-lite"/>
    </source>
</evidence>
<dbReference type="InterPro" id="IPR041577">
    <property type="entry name" value="RT_RNaseH_2"/>
</dbReference>
<dbReference type="InterPro" id="IPR043502">
    <property type="entry name" value="DNA/RNA_pol_sf"/>
</dbReference>
<dbReference type="SUPFAM" id="SSF56672">
    <property type="entry name" value="DNA/RNA polymerases"/>
    <property type="match status" value="1"/>
</dbReference>
<feature type="domain" description="Reverse transcriptase/retrotransposon-derived protein RNase H-like" evidence="2">
    <location>
        <begin position="65"/>
        <end position="141"/>
    </location>
</feature>
<organism evidence="3">
    <name type="scientific">Sesamum radiatum</name>
    <name type="common">Black benniseed</name>
    <dbReference type="NCBI Taxonomy" id="300843"/>
    <lineage>
        <taxon>Eukaryota</taxon>
        <taxon>Viridiplantae</taxon>
        <taxon>Streptophyta</taxon>
        <taxon>Embryophyta</taxon>
        <taxon>Tracheophyta</taxon>
        <taxon>Spermatophyta</taxon>
        <taxon>Magnoliopsida</taxon>
        <taxon>eudicotyledons</taxon>
        <taxon>Gunneridae</taxon>
        <taxon>Pentapetalae</taxon>
        <taxon>asterids</taxon>
        <taxon>lamiids</taxon>
        <taxon>Lamiales</taxon>
        <taxon>Pedaliaceae</taxon>
        <taxon>Sesamum</taxon>
    </lineage>
</organism>
<dbReference type="InterPro" id="IPR043128">
    <property type="entry name" value="Rev_trsase/Diguanyl_cyclase"/>
</dbReference>
<protein>
    <recommendedName>
        <fullName evidence="2">Reverse transcriptase/retrotransposon-derived protein RNase H-like domain-containing protein</fullName>
    </recommendedName>
</protein>
<gene>
    <name evidence="3" type="ORF">Sradi_0463800</name>
</gene>
<dbReference type="Gene3D" id="3.30.70.270">
    <property type="match status" value="1"/>
</dbReference>
<name>A0AAW2W6V9_SESRA</name>
<proteinExistence type="predicted"/>
<feature type="region of interest" description="Disordered" evidence="1">
    <location>
        <begin position="284"/>
        <end position="339"/>
    </location>
</feature>
<dbReference type="PANTHER" id="PTHR35046:SF9">
    <property type="entry name" value="RNA-DIRECTED DNA POLYMERASE"/>
    <property type="match status" value="1"/>
</dbReference>
<accession>A0AAW2W6V9</accession>
<evidence type="ECO:0000313" key="3">
    <source>
        <dbReference type="EMBL" id="KAL0437559.1"/>
    </source>
</evidence>
<sequence>MDPRPAPNPGRSYVLGPITRSGTYFLDQDPPHSGWGGAGFSGYGLKLSSLVPLNELTKKNVPFKWGNTQEKAFQTIKEKLTHAALLALPDFGKTFEIECDASGIGIGGVLMQEGRPVAYFSEKLSGPTLNYPTYDKELYALLGYKRGRDFIFVVVDRFSKMAHFIACHKFDDASNIANLFIQEVVRLHDTEESRTTPFQEVEDDGNTEGVQQAKEIQDPLDKDLTIESGPITRGMLKRMQEAIQAQSNIVFANGIRLQLEANISWTSLDISSLRRKDWPIHDQYHIKPSRHPRRGQDAPFAPKNREQRLGGTQEGMNYEEEVNSKATQPEENYFPPPPP</sequence>
<comment type="caution">
    <text evidence="3">The sequence shown here is derived from an EMBL/GenBank/DDBJ whole genome shotgun (WGS) entry which is preliminary data.</text>
</comment>
<reference evidence="3" key="1">
    <citation type="submission" date="2020-06" db="EMBL/GenBank/DDBJ databases">
        <authorList>
            <person name="Li T."/>
            <person name="Hu X."/>
            <person name="Zhang T."/>
            <person name="Song X."/>
            <person name="Zhang H."/>
            <person name="Dai N."/>
            <person name="Sheng W."/>
            <person name="Hou X."/>
            <person name="Wei L."/>
        </authorList>
    </citation>
    <scope>NUCLEOTIDE SEQUENCE</scope>
    <source>
        <strain evidence="3">G02</strain>
        <tissue evidence="3">Leaf</tissue>
    </source>
</reference>